<dbReference type="RefSeq" id="WP_378295894.1">
    <property type="nucleotide sequence ID" value="NZ_JBHUHD010000001.1"/>
</dbReference>
<feature type="compositionally biased region" description="Polar residues" evidence="1">
    <location>
        <begin position="54"/>
        <end position="65"/>
    </location>
</feature>
<protein>
    <submittedName>
        <fullName evidence="2">Uncharacterized protein</fullName>
    </submittedName>
</protein>
<evidence type="ECO:0000313" key="3">
    <source>
        <dbReference type="Proteomes" id="UP001597299"/>
    </source>
</evidence>
<feature type="compositionally biased region" description="Low complexity" evidence="1">
    <location>
        <begin position="114"/>
        <end position="129"/>
    </location>
</feature>
<feature type="region of interest" description="Disordered" evidence="1">
    <location>
        <begin position="177"/>
        <end position="207"/>
    </location>
</feature>
<accession>A0ABW4YUY1</accession>
<dbReference type="EMBL" id="JBHUHD010000001">
    <property type="protein sequence ID" value="MFD2140156.1"/>
    <property type="molecule type" value="Genomic_DNA"/>
</dbReference>
<reference evidence="3" key="1">
    <citation type="journal article" date="2019" name="Int. J. Syst. Evol. Microbiol.">
        <title>The Global Catalogue of Microorganisms (GCM) 10K type strain sequencing project: providing services to taxonomists for standard genome sequencing and annotation.</title>
        <authorList>
            <consortium name="The Broad Institute Genomics Platform"/>
            <consortium name="The Broad Institute Genome Sequencing Center for Infectious Disease"/>
            <person name="Wu L."/>
            <person name="Ma J."/>
        </authorList>
    </citation>
    <scope>NUCLEOTIDE SEQUENCE [LARGE SCALE GENOMIC DNA]</scope>
    <source>
        <strain evidence="3">CCM 7435</strain>
    </source>
</reference>
<name>A0ABW4YUY1_9HYPH</name>
<feature type="compositionally biased region" description="Polar residues" evidence="1">
    <location>
        <begin position="249"/>
        <end position="260"/>
    </location>
</feature>
<feature type="region of interest" description="Disordered" evidence="1">
    <location>
        <begin position="244"/>
        <end position="276"/>
    </location>
</feature>
<comment type="caution">
    <text evidence="2">The sequence shown here is derived from an EMBL/GenBank/DDBJ whole genome shotgun (WGS) entry which is preliminary data.</text>
</comment>
<sequence>MLLEDVDSRDKLGHDVAAVCRFHVPYSGDARFEQTERGMNGLAMQPHAPRPSSPGLTRGSTTSSAALPEDGTGRDKPVHDVAAVRRFHVPHSGDARFEQTERGMNGLAMQPHASRPSSPGSTRGSTTSSAVLPEDVDGRDKPGHDVAAECRSHVLHSGDARFEQTERGMNGLAMLPHAPRPSSPGLTRGSTTSSAALPEDVAGRDRPGHDVAAECRFHMPHSGDARFEQTERGMSGLAMLPHAPRPSSPGLTRGSTTSSAVLPEDVAGRGKPGHGVARRGEVEMIIGGNAA</sequence>
<evidence type="ECO:0000313" key="2">
    <source>
        <dbReference type="EMBL" id="MFD2140156.1"/>
    </source>
</evidence>
<organism evidence="2 3">
    <name type="scientific">Ancylobacter oerskovii</name>
    <dbReference type="NCBI Taxonomy" id="459519"/>
    <lineage>
        <taxon>Bacteria</taxon>
        <taxon>Pseudomonadati</taxon>
        <taxon>Pseudomonadota</taxon>
        <taxon>Alphaproteobacteria</taxon>
        <taxon>Hyphomicrobiales</taxon>
        <taxon>Xanthobacteraceae</taxon>
        <taxon>Ancylobacter</taxon>
    </lineage>
</organism>
<feature type="compositionally biased region" description="Polar residues" evidence="1">
    <location>
        <begin position="184"/>
        <end position="195"/>
    </location>
</feature>
<keyword evidence="3" id="KW-1185">Reference proteome</keyword>
<gene>
    <name evidence="2" type="ORF">ACFSNC_07085</name>
</gene>
<feature type="region of interest" description="Disordered" evidence="1">
    <location>
        <begin position="42"/>
        <end position="76"/>
    </location>
</feature>
<evidence type="ECO:0000256" key="1">
    <source>
        <dbReference type="SAM" id="MobiDB-lite"/>
    </source>
</evidence>
<proteinExistence type="predicted"/>
<feature type="region of interest" description="Disordered" evidence="1">
    <location>
        <begin position="108"/>
        <end position="144"/>
    </location>
</feature>
<dbReference type="Proteomes" id="UP001597299">
    <property type="component" value="Unassembled WGS sequence"/>
</dbReference>